<evidence type="ECO:0000259" key="8">
    <source>
        <dbReference type="Pfam" id="PF00089"/>
    </source>
</evidence>
<dbReference type="EMBL" id="CP071872">
    <property type="protein sequence ID" value="UNM16561.1"/>
    <property type="molecule type" value="Genomic_DNA"/>
</dbReference>
<dbReference type="PROSITE" id="PS00135">
    <property type="entry name" value="TRYPSIN_SER"/>
    <property type="match status" value="1"/>
</dbReference>
<protein>
    <submittedName>
        <fullName evidence="10">S1 family peptidase</fullName>
    </submittedName>
</protein>
<proteinExistence type="inferred from homology"/>
<organism evidence="10 11">
    <name type="scientific">Streptomyces formicae</name>
    <dbReference type="NCBI Taxonomy" id="1616117"/>
    <lineage>
        <taxon>Bacteria</taxon>
        <taxon>Bacillati</taxon>
        <taxon>Actinomycetota</taxon>
        <taxon>Actinomycetes</taxon>
        <taxon>Kitasatosporales</taxon>
        <taxon>Streptomycetaceae</taxon>
        <taxon>Streptomyces</taxon>
    </lineage>
</organism>
<keyword evidence="2" id="KW-0645">Protease</keyword>
<gene>
    <name evidence="10" type="ORF">J4032_16835</name>
</gene>
<dbReference type="InterPro" id="IPR033116">
    <property type="entry name" value="TRYPSIN_SER"/>
</dbReference>
<dbReference type="InterPro" id="IPR004236">
    <property type="entry name" value="Pept_S1_alpha_lytic"/>
</dbReference>
<dbReference type="SUPFAM" id="SSF50494">
    <property type="entry name" value="Trypsin-like serine proteases"/>
    <property type="match status" value="1"/>
</dbReference>
<reference evidence="10 11" key="1">
    <citation type="submission" date="2021-03" db="EMBL/GenBank/DDBJ databases">
        <title>Complete genome of Streptomyces formicae strain 1H-GS9 (DSM 100524).</title>
        <authorList>
            <person name="Atanasov K.E."/>
            <person name="Altabella T."/>
            <person name="Ferrer A."/>
        </authorList>
    </citation>
    <scope>NUCLEOTIDE SEQUENCE [LARGE SCALE GENOMIC DNA]</scope>
    <source>
        <strain evidence="10 11">1H-GS9</strain>
    </source>
</reference>
<dbReference type="Proteomes" id="UP000828924">
    <property type="component" value="Chromosome"/>
</dbReference>
<dbReference type="Pfam" id="PF02983">
    <property type="entry name" value="Pro_Al_protease"/>
    <property type="match status" value="2"/>
</dbReference>
<evidence type="ECO:0000256" key="1">
    <source>
        <dbReference type="ARBA" id="ARBA00007664"/>
    </source>
</evidence>
<feature type="domain" description="Peptidase S1A alpha-lytic prodomain" evidence="9">
    <location>
        <begin position="59"/>
        <end position="114"/>
    </location>
</feature>
<dbReference type="Gene3D" id="2.40.10.10">
    <property type="entry name" value="Trypsin-like serine proteases"/>
    <property type="match status" value="2"/>
</dbReference>
<dbReference type="InterPro" id="IPR018114">
    <property type="entry name" value="TRYPSIN_HIS"/>
</dbReference>
<dbReference type="PRINTS" id="PR00861">
    <property type="entry name" value="ALYTICPTASE"/>
</dbReference>
<name>A0ABY3WV85_9ACTN</name>
<comment type="similarity">
    <text evidence="1">Belongs to the peptidase S1 family.</text>
</comment>
<keyword evidence="4" id="KW-0378">Hydrolase</keyword>
<keyword evidence="7" id="KW-1015">Disulfide bond</keyword>
<keyword evidence="6" id="KW-0865">Zymogen</keyword>
<feature type="domain" description="Peptidase S1" evidence="8">
    <location>
        <begin position="155"/>
        <end position="306"/>
    </location>
</feature>
<dbReference type="InterPro" id="IPR001316">
    <property type="entry name" value="Pept_S1A_streptogrisin"/>
</dbReference>
<evidence type="ECO:0000256" key="4">
    <source>
        <dbReference type="ARBA" id="ARBA00022801"/>
    </source>
</evidence>
<evidence type="ECO:0000256" key="6">
    <source>
        <dbReference type="ARBA" id="ARBA00023145"/>
    </source>
</evidence>
<evidence type="ECO:0000256" key="7">
    <source>
        <dbReference type="ARBA" id="ARBA00023157"/>
    </source>
</evidence>
<evidence type="ECO:0000313" key="10">
    <source>
        <dbReference type="EMBL" id="UNM16561.1"/>
    </source>
</evidence>
<accession>A0ABY3WV85</accession>
<dbReference type="InterPro" id="IPR043504">
    <property type="entry name" value="Peptidase_S1_PA_chymotrypsin"/>
</dbReference>
<keyword evidence="3" id="KW-0732">Signal</keyword>
<keyword evidence="5" id="KW-0720">Serine protease</keyword>
<keyword evidence="11" id="KW-1185">Reference proteome</keyword>
<dbReference type="Pfam" id="PF00089">
    <property type="entry name" value="Trypsin"/>
    <property type="match status" value="1"/>
</dbReference>
<feature type="domain" description="Peptidase S1A alpha-lytic prodomain" evidence="9">
    <location>
        <begin position="5"/>
        <end position="50"/>
    </location>
</feature>
<dbReference type="InterPro" id="IPR001254">
    <property type="entry name" value="Trypsin_dom"/>
</dbReference>
<evidence type="ECO:0000256" key="3">
    <source>
        <dbReference type="ARBA" id="ARBA00022729"/>
    </source>
</evidence>
<evidence type="ECO:0000313" key="11">
    <source>
        <dbReference type="Proteomes" id="UP000828924"/>
    </source>
</evidence>
<evidence type="ECO:0000256" key="5">
    <source>
        <dbReference type="ARBA" id="ARBA00022825"/>
    </source>
</evidence>
<sequence length="315" mass="32182">MASFRSADTLRALEARLGADDTAGYYRDVATNRMVVTVTDEAAAEEVRATGAVARLVERSGAELVAAKTTLDRTVHIAGTTWGIDPVTNQVLITADSTVKGAGLDALKAAAAALGGAARIEYESGVLSTDQSGGDYMDNDASACSTGFNASGGGRTYIITAGHCTDGGGVWETYSGSRIGPTSRSDFPTNDFGAVQYDSTVTRPGDVNLSGTHRDITSAGDSYVGQAIERSGFKTGRRSGTVTAVNVTVNYSAGPVYGMVANNSCADPGDSGGPYLAGTVALGIHSGGSGTCASPGTEYYQPVKEALSTYGLSVY</sequence>
<dbReference type="CDD" id="cd21112">
    <property type="entry name" value="alphaLP-like"/>
    <property type="match status" value="1"/>
</dbReference>
<dbReference type="PIRSF" id="PIRSF001134">
    <property type="entry name" value="Streptogrisin"/>
    <property type="match status" value="1"/>
</dbReference>
<evidence type="ECO:0000256" key="2">
    <source>
        <dbReference type="ARBA" id="ARBA00022670"/>
    </source>
</evidence>
<evidence type="ECO:0000259" key="9">
    <source>
        <dbReference type="Pfam" id="PF02983"/>
    </source>
</evidence>
<dbReference type="PROSITE" id="PS00134">
    <property type="entry name" value="TRYPSIN_HIS"/>
    <property type="match status" value="1"/>
</dbReference>
<dbReference type="InterPro" id="IPR009003">
    <property type="entry name" value="Peptidase_S1_PA"/>
</dbReference>